<evidence type="ECO:0000256" key="2">
    <source>
        <dbReference type="PROSITE-ProRule" id="PRU00504"/>
    </source>
</evidence>
<feature type="repeat" description="NHL" evidence="2">
    <location>
        <begin position="382"/>
        <end position="423"/>
    </location>
</feature>
<dbReference type="InterPro" id="IPR001258">
    <property type="entry name" value="NHL_repeat"/>
</dbReference>
<dbReference type="InterPro" id="IPR011042">
    <property type="entry name" value="6-blade_b-propeller_TolB-like"/>
</dbReference>
<dbReference type="PROSITE" id="PS51125">
    <property type="entry name" value="NHL"/>
    <property type="match status" value="3"/>
</dbReference>
<dbReference type="InterPro" id="IPR050952">
    <property type="entry name" value="TRIM-NHL_E3_ligases"/>
</dbReference>
<name>A0AAV7JLS6_9METZ</name>
<dbReference type="GO" id="GO:0008270">
    <property type="term" value="F:zinc ion binding"/>
    <property type="evidence" value="ECO:0007669"/>
    <property type="project" value="UniProtKB-KW"/>
</dbReference>
<evidence type="ECO:0000313" key="4">
    <source>
        <dbReference type="Proteomes" id="UP001165289"/>
    </source>
</evidence>
<dbReference type="GO" id="GO:0061630">
    <property type="term" value="F:ubiquitin protein ligase activity"/>
    <property type="evidence" value="ECO:0007669"/>
    <property type="project" value="TreeGrafter"/>
</dbReference>
<keyword evidence="1" id="KW-0677">Repeat</keyword>
<dbReference type="AlphaFoldDB" id="A0AAV7JLS6"/>
<dbReference type="EMBL" id="JAKMXF010000319">
    <property type="protein sequence ID" value="KAI6649672.1"/>
    <property type="molecule type" value="Genomic_DNA"/>
</dbReference>
<reference evidence="3 4" key="1">
    <citation type="journal article" date="2023" name="BMC Biol.">
        <title>The compact genome of the sponge Oopsacas minuta (Hexactinellida) is lacking key metazoan core genes.</title>
        <authorList>
            <person name="Santini S."/>
            <person name="Schenkelaars Q."/>
            <person name="Jourda C."/>
            <person name="Duchesne M."/>
            <person name="Belahbib H."/>
            <person name="Rocher C."/>
            <person name="Selva M."/>
            <person name="Riesgo A."/>
            <person name="Vervoort M."/>
            <person name="Leys S.P."/>
            <person name="Kodjabachian L."/>
            <person name="Le Bivic A."/>
            <person name="Borchiellini C."/>
            <person name="Claverie J.M."/>
            <person name="Renard E."/>
        </authorList>
    </citation>
    <scope>NUCLEOTIDE SEQUENCE [LARGE SCALE GENOMIC DNA]</scope>
    <source>
        <strain evidence="3">SPO-2</strain>
    </source>
</reference>
<feature type="repeat" description="NHL" evidence="2">
    <location>
        <begin position="176"/>
        <end position="203"/>
    </location>
</feature>
<evidence type="ECO:0000256" key="1">
    <source>
        <dbReference type="ARBA" id="ARBA00022737"/>
    </source>
</evidence>
<evidence type="ECO:0000313" key="3">
    <source>
        <dbReference type="EMBL" id="KAI6649672.1"/>
    </source>
</evidence>
<protein>
    <submittedName>
        <fullName evidence="3">Uncharacterized protein</fullName>
    </submittedName>
</protein>
<dbReference type="PANTHER" id="PTHR24104:SF25">
    <property type="entry name" value="PROTEIN LIN-41"/>
    <property type="match status" value="1"/>
</dbReference>
<sequence>MASVEVKRKFIEQVKESRSKIRDCFKKSHEALQLRESILLSRIDEIEKEYNIKNEEMQELLEALDKSKSLITDTLTSNKLKATHRGIEILINKQIEELSVDTDRSIEFEWNSHFEADIEQLGSIMLNGQTNKPPTHTFPPQVKPVVPDYKAKHLPTAYCCKKSTDKKAPGELHGSRGIAIHYQTGNIYIADCDNNRVQVFSSNGDYLFMFSEKMYYPWGICISQNKLFVTQFYANCINKYELEGKLIKSVGSEGNEEAQFNYPLGLDVSDRDSNVYVCDFYNHRVQILTQELKFHSMLGIDLFVYPRDVKVTRDRVLVLDNSDPCMFVFNSDHVLTNRLITRGVGKQTNDPNCFDIDRDHNIIMSDYYNHCVCVFSQEGEQIHKFGKEGQGIGEFSYPWGIVLDNTGHIVVVCEKNTNCLQFF</sequence>
<dbReference type="Pfam" id="PF17170">
    <property type="entry name" value="DUF5128"/>
    <property type="match status" value="1"/>
</dbReference>
<feature type="repeat" description="NHL" evidence="2">
    <location>
        <begin position="247"/>
        <end position="291"/>
    </location>
</feature>
<keyword evidence="4" id="KW-1185">Reference proteome</keyword>
<comment type="caution">
    <text evidence="3">The sequence shown here is derived from an EMBL/GenBank/DDBJ whole genome shotgun (WGS) entry which is preliminary data.</text>
</comment>
<dbReference type="GO" id="GO:0000209">
    <property type="term" value="P:protein polyubiquitination"/>
    <property type="evidence" value="ECO:0007669"/>
    <property type="project" value="TreeGrafter"/>
</dbReference>
<proteinExistence type="predicted"/>
<accession>A0AAV7JLS6</accession>
<organism evidence="3 4">
    <name type="scientific">Oopsacas minuta</name>
    <dbReference type="NCBI Taxonomy" id="111878"/>
    <lineage>
        <taxon>Eukaryota</taxon>
        <taxon>Metazoa</taxon>
        <taxon>Porifera</taxon>
        <taxon>Hexactinellida</taxon>
        <taxon>Hexasterophora</taxon>
        <taxon>Lyssacinosida</taxon>
        <taxon>Leucopsacidae</taxon>
        <taxon>Oopsacas</taxon>
    </lineage>
</organism>
<dbReference type="CDD" id="cd05819">
    <property type="entry name" value="NHL"/>
    <property type="match status" value="1"/>
</dbReference>
<dbReference type="Pfam" id="PF01436">
    <property type="entry name" value="NHL"/>
    <property type="match status" value="2"/>
</dbReference>
<dbReference type="SUPFAM" id="SSF63829">
    <property type="entry name" value="Calcium-dependent phosphotriesterase"/>
    <property type="match status" value="1"/>
</dbReference>
<dbReference type="PANTHER" id="PTHR24104">
    <property type="entry name" value="E3 UBIQUITIN-PROTEIN LIGASE NHLRC1-RELATED"/>
    <property type="match status" value="1"/>
</dbReference>
<dbReference type="GO" id="GO:0043161">
    <property type="term" value="P:proteasome-mediated ubiquitin-dependent protein catabolic process"/>
    <property type="evidence" value="ECO:0007669"/>
    <property type="project" value="TreeGrafter"/>
</dbReference>
<dbReference type="Gene3D" id="2.120.10.30">
    <property type="entry name" value="TolB, C-terminal domain"/>
    <property type="match status" value="2"/>
</dbReference>
<dbReference type="Proteomes" id="UP001165289">
    <property type="component" value="Unassembled WGS sequence"/>
</dbReference>
<gene>
    <name evidence="3" type="ORF">LOD99_6676</name>
</gene>